<proteinExistence type="predicted"/>
<dbReference type="Proteomes" id="UP000460435">
    <property type="component" value="Unassembled WGS sequence"/>
</dbReference>
<dbReference type="RefSeq" id="WP_162452920.1">
    <property type="nucleotide sequence ID" value="NZ_WLZY01000010.1"/>
</dbReference>
<dbReference type="NCBIfam" id="NF033521">
    <property type="entry name" value="lasso_leader_L3"/>
    <property type="match status" value="1"/>
</dbReference>
<reference evidence="1 2" key="1">
    <citation type="submission" date="2019-11" db="EMBL/GenBank/DDBJ databases">
        <authorList>
            <person name="Li X.-J."/>
            <person name="Feng X.-M."/>
        </authorList>
    </citation>
    <scope>NUCLEOTIDE SEQUENCE [LARGE SCALE GENOMIC DNA]</scope>
    <source>
        <strain evidence="1 2">XMNu-373</strain>
    </source>
</reference>
<sequence>METQPYEPPELTDLGEVTEFTLGTAAHDTADMNTARYY</sequence>
<evidence type="ECO:0000313" key="1">
    <source>
        <dbReference type="EMBL" id="NDL60221.1"/>
    </source>
</evidence>
<comment type="caution">
    <text evidence="1">The sequence shown here is derived from an EMBL/GenBank/DDBJ whole genome shotgun (WGS) entry which is preliminary data.</text>
</comment>
<gene>
    <name evidence="1" type="ORF">F7O44_24410</name>
</gene>
<organism evidence="1 2">
    <name type="scientific">Phytoactinopolyspora mesophila</name>
    <dbReference type="NCBI Taxonomy" id="2650750"/>
    <lineage>
        <taxon>Bacteria</taxon>
        <taxon>Bacillati</taxon>
        <taxon>Actinomycetota</taxon>
        <taxon>Actinomycetes</taxon>
        <taxon>Jiangellales</taxon>
        <taxon>Jiangellaceae</taxon>
        <taxon>Phytoactinopolyspora</taxon>
    </lineage>
</organism>
<protein>
    <submittedName>
        <fullName evidence="1">Lasso RiPP family leader peptide-containing protein</fullName>
    </submittedName>
</protein>
<accession>A0A7K3MA62</accession>
<keyword evidence="2" id="KW-1185">Reference proteome</keyword>
<name>A0A7K3MA62_9ACTN</name>
<dbReference type="AlphaFoldDB" id="A0A7K3MA62"/>
<evidence type="ECO:0000313" key="2">
    <source>
        <dbReference type="Proteomes" id="UP000460435"/>
    </source>
</evidence>
<dbReference type="EMBL" id="WLZY01000010">
    <property type="protein sequence ID" value="NDL60221.1"/>
    <property type="molecule type" value="Genomic_DNA"/>
</dbReference>